<dbReference type="STRING" id="768671.ThimaDRAFT_0450"/>
<dbReference type="EMBL" id="AFWV01000001">
    <property type="protein sequence ID" value="EGV20672.1"/>
    <property type="molecule type" value="Genomic_DNA"/>
</dbReference>
<sequence>MTLVAVILTFNEERHLARCVESLKGLASEVVVADCYSTDTTLEIARNRGARVIQHAWVNYATQFNWALTQLDADTDWVLRIDADEVLTPELVEEIMLCLPSIAPEIDGVYCSRRMTFQGRVIRHGGVFPIRVLRLFRYGRGQCENRWMDEHIKVSGPTIDLQGEIIDDNLHSLTWWTGKHNRYASREAVDLLNLEYHFMPHDSVASLRGGNQAGVKRWLKEVVYSRLPGGFRAFAYFFYRYVVRLGFLDGQAGMAFHFLQGFWYRYLVDAKVAEVKRYMSESKKDVVGAIQDVLDIQI</sequence>
<dbReference type="Pfam" id="PF00535">
    <property type="entry name" value="Glycos_transf_2"/>
    <property type="match status" value="1"/>
</dbReference>
<dbReference type="InterPro" id="IPR029044">
    <property type="entry name" value="Nucleotide-diphossugar_trans"/>
</dbReference>
<dbReference type="PANTHER" id="PTHR43630:SF2">
    <property type="entry name" value="GLYCOSYLTRANSFERASE"/>
    <property type="match status" value="1"/>
</dbReference>
<keyword evidence="4" id="KW-1185">Reference proteome</keyword>
<proteinExistence type="inferred from homology"/>
<dbReference type="AlphaFoldDB" id="F9U699"/>
<dbReference type="eggNOG" id="COG0463">
    <property type="taxonomic scope" value="Bacteria"/>
</dbReference>
<evidence type="ECO:0000256" key="1">
    <source>
        <dbReference type="ARBA" id="ARBA00038494"/>
    </source>
</evidence>
<protein>
    <submittedName>
        <fullName evidence="3">Glycosyl transferase family 2</fullName>
    </submittedName>
</protein>
<dbReference type="RefSeq" id="WP_007191328.1">
    <property type="nucleotide sequence ID" value="NZ_AFWV01000001.1"/>
</dbReference>
<organism evidence="3 4">
    <name type="scientific">Thiocapsa marina 5811</name>
    <dbReference type="NCBI Taxonomy" id="768671"/>
    <lineage>
        <taxon>Bacteria</taxon>
        <taxon>Pseudomonadati</taxon>
        <taxon>Pseudomonadota</taxon>
        <taxon>Gammaproteobacteria</taxon>
        <taxon>Chromatiales</taxon>
        <taxon>Chromatiaceae</taxon>
        <taxon>Thiocapsa</taxon>
    </lineage>
</organism>
<dbReference type="OrthoDB" id="9815923at2"/>
<accession>F9U699</accession>
<evidence type="ECO:0000313" key="3">
    <source>
        <dbReference type="EMBL" id="EGV20672.1"/>
    </source>
</evidence>
<evidence type="ECO:0000313" key="4">
    <source>
        <dbReference type="Proteomes" id="UP000005459"/>
    </source>
</evidence>
<gene>
    <name evidence="3" type="ORF">ThimaDRAFT_0450</name>
</gene>
<comment type="similarity">
    <text evidence="1">Belongs to the glycosyltransferase 2 family. WaaE/KdtX subfamily.</text>
</comment>
<dbReference type="PANTHER" id="PTHR43630">
    <property type="entry name" value="POLY-BETA-1,6-N-ACETYL-D-GLUCOSAMINE SYNTHASE"/>
    <property type="match status" value="1"/>
</dbReference>
<dbReference type="GO" id="GO:0016740">
    <property type="term" value="F:transferase activity"/>
    <property type="evidence" value="ECO:0007669"/>
    <property type="project" value="UniProtKB-KW"/>
</dbReference>
<dbReference type="Gene3D" id="3.90.550.10">
    <property type="entry name" value="Spore Coat Polysaccharide Biosynthesis Protein SpsA, Chain A"/>
    <property type="match status" value="1"/>
</dbReference>
<dbReference type="PATRIC" id="fig|768671.3.peg.499"/>
<dbReference type="CDD" id="cd02511">
    <property type="entry name" value="Beta4Glucosyltransferase"/>
    <property type="match status" value="1"/>
</dbReference>
<evidence type="ECO:0000259" key="2">
    <source>
        <dbReference type="Pfam" id="PF00535"/>
    </source>
</evidence>
<keyword evidence="3" id="KW-0808">Transferase</keyword>
<dbReference type="SUPFAM" id="SSF53448">
    <property type="entry name" value="Nucleotide-diphospho-sugar transferases"/>
    <property type="match status" value="1"/>
</dbReference>
<reference evidence="3 4" key="1">
    <citation type="submission" date="2011-06" db="EMBL/GenBank/DDBJ databases">
        <title>The draft genome of Thiocapsa marina 5811.</title>
        <authorList>
            <consortium name="US DOE Joint Genome Institute (JGI-PGF)"/>
            <person name="Lucas S."/>
            <person name="Han J."/>
            <person name="Cheng J.-F."/>
            <person name="Goodwin L."/>
            <person name="Pitluck S."/>
            <person name="Peters L."/>
            <person name="Land M.L."/>
            <person name="Hauser L."/>
            <person name="Vogl K."/>
            <person name="Liu Z."/>
            <person name="Imhoff J."/>
            <person name="Thiel V."/>
            <person name="Frigaard N.-U."/>
            <person name="Bryant D."/>
            <person name="Woyke T.J."/>
        </authorList>
    </citation>
    <scope>NUCLEOTIDE SEQUENCE [LARGE SCALE GENOMIC DNA]</scope>
    <source>
        <strain evidence="3 4">5811</strain>
    </source>
</reference>
<feature type="domain" description="Glycosyltransferase 2-like" evidence="2">
    <location>
        <begin position="6"/>
        <end position="123"/>
    </location>
</feature>
<name>F9U699_9GAMM</name>
<dbReference type="Proteomes" id="UP000005459">
    <property type="component" value="Unassembled WGS sequence"/>
</dbReference>
<dbReference type="InterPro" id="IPR001173">
    <property type="entry name" value="Glyco_trans_2-like"/>
</dbReference>